<dbReference type="OrthoDB" id="4216928at2759"/>
<proteinExistence type="predicted"/>
<evidence type="ECO:0008006" key="3">
    <source>
        <dbReference type="Google" id="ProtNLM"/>
    </source>
</evidence>
<comment type="caution">
    <text evidence="1">The sequence shown here is derived from an EMBL/GenBank/DDBJ whole genome shotgun (WGS) entry which is preliminary data.</text>
</comment>
<gene>
    <name evidence="1" type="ORF">VSDG_08072</name>
</gene>
<accession>A0A423VF66</accession>
<dbReference type="STRING" id="252740.A0A423VF66"/>
<reference evidence="1 2" key="1">
    <citation type="submission" date="2015-09" db="EMBL/GenBank/DDBJ databases">
        <title>Host preference determinants of Valsa canker pathogens revealed by comparative genomics.</title>
        <authorList>
            <person name="Yin Z."/>
            <person name="Huang L."/>
        </authorList>
    </citation>
    <scope>NUCLEOTIDE SEQUENCE [LARGE SCALE GENOMIC DNA]</scope>
    <source>
        <strain evidence="1 2">YSFL</strain>
    </source>
</reference>
<dbReference type="EMBL" id="LJZO01000056">
    <property type="protein sequence ID" value="ROV89644.1"/>
    <property type="molecule type" value="Genomic_DNA"/>
</dbReference>
<dbReference type="AlphaFoldDB" id="A0A423VF66"/>
<evidence type="ECO:0000313" key="2">
    <source>
        <dbReference type="Proteomes" id="UP000284375"/>
    </source>
</evidence>
<organism evidence="1 2">
    <name type="scientific">Cytospora chrysosperma</name>
    <name type="common">Cytospora canker fungus</name>
    <name type="synonym">Sphaeria chrysosperma</name>
    <dbReference type="NCBI Taxonomy" id="252740"/>
    <lineage>
        <taxon>Eukaryota</taxon>
        <taxon>Fungi</taxon>
        <taxon>Dikarya</taxon>
        <taxon>Ascomycota</taxon>
        <taxon>Pezizomycotina</taxon>
        <taxon>Sordariomycetes</taxon>
        <taxon>Sordariomycetidae</taxon>
        <taxon>Diaporthales</taxon>
        <taxon>Cytosporaceae</taxon>
        <taxon>Cytospora</taxon>
    </lineage>
</organism>
<dbReference type="Proteomes" id="UP000284375">
    <property type="component" value="Unassembled WGS sequence"/>
</dbReference>
<sequence>MDMAQDDQFFESHLPRDDANNLQTEEVALGAAEGLSLSSRFVDTWDSTLYGQANTLPGADEYNEMEYLLGYPGAGPSTTMDLAARAPLELSAPRRLNVAALTNEIESKLLYAIDKIKAAPRTMLLETGTPWCHPLLYREQMPRVMQDAISSCALYIAKNTVNSSVVMACIDARVNDLLDSTLPESPLDALARTQALLLYQSIRFFDGDILARASADATFSELVSSTSALLHHISWDGEDVSSNFDMSDKDVELPNFPLQLPRESWRLWIFQESARRTYLIASFFINTWKTLTGRPLPGCRVDPPLVHQNWTLSAHLWKARDAYATLADAGRDDLEPFGKMLLTVALGIDEAKTWLGMKGAAL</sequence>
<name>A0A423VF66_CYTCH</name>
<evidence type="ECO:0000313" key="1">
    <source>
        <dbReference type="EMBL" id="ROV89644.1"/>
    </source>
</evidence>
<protein>
    <recommendedName>
        <fullName evidence="3">Transcription factor domain-containing protein</fullName>
    </recommendedName>
</protein>
<keyword evidence="2" id="KW-1185">Reference proteome</keyword>